<dbReference type="InterPro" id="IPR051170">
    <property type="entry name" value="Neural/epithelial_adhesion"/>
</dbReference>
<dbReference type="InterPro" id="IPR007110">
    <property type="entry name" value="Ig-like_dom"/>
</dbReference>
<dbReference type="Gene3D" id="2.60.40.10">
    <property type="entry name" value="Immunoglobulins"/>
    <property type="match status" value="4"/>
</dbReference>
<evidence type="ECO:0000256" key="4">
    <source>
        <dbReference type="ARBA" id="ARBA00023319"/>
    </source>
</evidence>
<dbReference type="PROSITE" id="PS50092">
    <property type="entry name" value="TSP1"/>
    <property type="match status" value="5"/>
</dbReference>
<feature type="compositionally biased region" description="Basic and acidic residues" evidence="5">
    <location>
        <begin position="662"/>
        <end position="676"/>
    </location>
</feature>
<dbReference type="SMART" id="SM00209">
    <property type="entry name" value="TSP1"/>
    <property type="match status" value="7"/>
</dbReference>
<dbReference type="Gene3D" id="2.20.100.10">
    <property type="entry name" value="Thrombospondin type-1 (TSP1) repeat"/>
    <property type="match status" value="6"/>
</dbReference>
<keyword evidence="6" id="KW-0812">Transmembrane</keyword>
<reference evidence="8 9" key="1">
    <citation type="submission" date="2024-02" db="EMBL/GenBank/DDBJ databases">
        <authorList>
            <person name="Daric V."/>
            <person name="Darras S."/>
        </authorList>
    </citation>
    <scope>NUCLEOTIDE SEQUENCE [LARGE SCALE GENOMIC DNA]</scope>
</reference>
<keyword evidence="2" id="KW-0677">Repeat</keyword>
<dbReference type="SUPFAM" id="SSF48726">
    <property type="entry name" value="Immunoglobulin"/>
    <property type="match status" value="4"/>
</dbReference>
<dbReference type="InterPro" id="IPR013098">
    <property type="entry name" value="Ig_I-set"/>
</dbReference>
<dbReference type="InterPro" id="IPR036179">
    <property type="entry name" value="Ig-like_dom_sf"/>
</dbReference>
<dbReference type="PROSITE" id="PS50835">
    <property type="entry name" value="IG_LIKE"/>
    <property type="match status" value="4"/>
</dbReference>
<feature type="region of interest" description="Disordered" evidence="5">
    <location>
        <begin position="647"/>
        <end position="686"/>
    </location>
</feature>
<keyword evidence="9" id="KW-1185">Reference proteome</keyword>
<proteinExistence type="predicted"/>
<feature type="transmembrane region" description="Helical" evidence="6">
    <location>
        <begin position="281"/>
        <end position="305"/>
    </location>
</feature>
<dbReference type="SUPFAM" id="SSF82895">
    <property type="entry name" value="TSP-1 type 1 repeat"/>
    <property type="match status" value="5"/>
</dbReference>
<dbReference type="InterPro" id="IPR013783">
    <property type="entry name" value="Ig-like_fold"/>
</dbReference>
<comment type="caution">
    <text evidence="8">The sequence shown here is derived from an EMBL/GenBank/DDBJ whole genome shotgun (WGS) entry which is preliminary data.</text>
</comment>
<gene>
    <name evidence="8" type="ORF">CVLEPA_LOCUS27769</name>
</gene>
<keyword evidence="1" id="KW-0732">Signal</keyword>
<evidence type="ECO:0000256" key="2">
    <source>
        <dbReference type="ARBA" id="ARBA00022737"/>
    </source>
</evidence>
<evidence type="ECO:0000256" key="3">
    <source>
        <dbReference type="ARBA" id="ARBA00023157"/>
    </source>
</evidence>
<keyword evidence="3" id="KW-1015">Disulfide bond</keyword>
<dbReference type="PANTHER" id="PTHR12231:SF253">
    <property type="entry name" value="DPR-INTERACTING PROTEIN ETA, ISOFORM B-RELATED"/>
    <property type="match status" value="1"/>
</dbReference>
<dbReference type="InterPro" id="IPR003599">
    <property type="entry name" value="Ig_sub"/>
</dbReference>
<dbReference type="Pfam" id="PF13927">
    <property type="entry name" value="Ig_3"/>
    <property type="match status" value="1"/>
</dbReference>
<name>A0ABP0GUB0_CLALP</name>
<dbReference type="Proteomes" id="UP001642483">
    <property type="component" value="Unassembled WGS sequence"/>
</dbReference>
<dbReference type="SMART" id="SM00409">
    <property type="entry name" value="IG"/>
    <property type="match status" value="4"/>
</dbReference>
<feature type="domain" description="Ig-like" evidence="7">
    <location>
        <begin position="548"/>
        <end position="622"/>
    </location>
</feature>
<feature type="region of interest" description="Disordered" evidence="5">
    <location>
        <begin position="351"/>
        <end position="370"/>
    </location>
</feature>
<feature type="domain" description="Ig-like" evidence="7">
    <location>
        <begin position="975"/>
        <end position="1074"/>
    </location>
</feature>
<evidence type="ECO:0000256" key="1">
    <source>
        <dbReference type="ARBA" id="ARBA00022729"/>
    </source>
</evidence>
<organism evidence="8 9">
    <name type="scientific">Clavelina lepadiformis</name>
    <name type="common">Light-bulb sea squirt</name>
    <name type="synonym">Ascidia lepadiformis</name>
    <dbReference type="NCBI Taxonomy" id="159417"/>
    <lineage>
        <taxon>Eukaryota</taxon>
        <taxon>Metazoa</taxon>
        <taxon>Chordata</taxon>
        <taxon>Tunicata</taxon>
        <taxon>Ascidiacea</taxon>
        <taxon>Aplousobranchia</taxon>
        <taxon>Clavelinidae</taxon>
        <taxon>Clavelina</taxon>
    </lineage>
</organism>
<feature type="domain" description="Ig-like" evidence="7">
    <location>
        <begin position="874"/>
        <end position="972"/>
    </location>
</feature>
<protein>
    <recommendedName>
        <fullName evidence="7">Ig-like domain-containing protein</fullName>
    </recommendedName>
</protein>
<feature type="compositionally biased region" description="Polar residues" evidence="5">
    <location>
        <begin position="510"/>
        <end position="532"/>
    </location>
</feature>
<evidence type="ECO:0000313" key="9">
    <source>
        <dbReference type="Proteomes" id="UP001642483"/>
    </source>
</evidence>
<dbReference type="InterPro" id="IPR000884">
    <property type="entry name" value="TSP1_rpt"/>
</dbReference>
<dbReference type="InterPro" id="IPR003598">
    <property type="entry name" value="Ig_sub2"/>
</dbReference>
<keyword evidence="6" id="KW-1133">Transmembrane helix</keyword>
<dbReference type="PANTHER" id="PTHR12231">
    <property type="entry name" value="CTX-RELATED TYPE I TRANSMEMBRANE PROTEIN"/>
    <property type="match status" value="1"/>
</dbReference>
<dbReference type="Pfam" id="PF07679">
    <property type="entry name" value="I-set"/>
    <property type="match status" value="2"/>
</dbReference>
<sequence>MSCTLYKTHNDPVDVNESVTSPMSTNRPGRSVLCCQQNCGNCQNQKGNPLISLENVNSVDASSEQLRKNERSIYGDELDSKTCSNAAQSFKPLSLRERVLSNACFGTAGYLKSSPIPEEGTPNKPVMNLCPFQQTTRAVLGSSTQIERSSITRTSLYVRRRACVKSADCVASADVFAEETEKSVISTDARLRVSVREEETASIELRTAGQQSSANSSFFLYANACSHHHRTNCTSKHRLRSSRCTDQNYKMAWENFKRTLTSTTEEIKTGLRRRFLKKSNLMTSSSFQFSMSFINLAMFFLFLAVHVRPSIGLPIRWDISPFTDCDVTCGRGIQTRSVICRSMPEGGNLSASALEHPHHHHQPRQGRTMDELMCPKPKPQETRVCSQSKCPPVWKLGAWSKCSRTCGRGIQRRDIACMQKLGTGETTTVPYQHCSRMKPHRLRYCNQVDCPPRYMIKQWSPCRGRCGQSVQVRTVACIGLLAGKTKPQLISTLRCSKLRRPKTRKRCQLPQCSSRGDVTQTRGHLPAESNSGGRVANRRLERFVQLMPKAKVRLDVGTRAFVLTKTTIVVKCRMDDIRKQPTKWRRNRRPIRSRRGSRFSVLPDGSLRILYARPTDSGRYTCLTSPSARHFFLKVLDNTTNIQQTLNHDLSSPDFDTPTDLRPGRRHFDEPLRNEQEDLDTDDLFPRLEPDLRKNSGPPSSRFHPVILIPPRSHPPQFTYPSISYAQFHPDLIERRKEVKVRDDNSKLRPVEELRPATNEPSKLLLGRPANVIHTVLQFLAESGVKDSSVEIQQLLDQLTEVSTQSEDDNVGDEERLDITTSVIEKLNLLLDRTRNQTSFRGSTRSVNTIERIIRLLEERVVPSTSPPSISSHPTLAPLQLDRDVVAYVGGNLIVTAGAEKVTILCEVTGQPTPEIKWYREGNRITNNKRQFVLGDGSLRLVYPQFSDAGNYVCIASNDHGNDSLATALDVAQIPRILSTTSSLEDFKSEEVEVVIGSYIRAKLGSKIKLMCPTEGYPDPYVEWKKDGAGLRQNVKYLPDNSLEIFPTTAADQGLYGCEATNPAGSDYQASSLVLIDPPHISEELNVIPDIDGVIGLPELLMTGAVEEEYKVKTNSSVIMGCPVAGFPEPKITWFFNNRPLTEFGRRLDYQLMRQDKVLQIPNASEDTEGVYSCHAQNEGGNLTTILVLELIVYTFQFGELTPCTASCGDVGVQYRKLRCMEDQQKKVDEWYCTGLFRPIATMQACNRVDCPPSLVVGPWGQCSVSCGNGTRTRPTSCVILSATGSTREVDRELCVQNLSMTSLTEPCFEGKCPEWIPGPWRPCSRKCLGRGVGGKTRRIHCVAGNGTKIHKKYCIHLPRPIRKSLCPNPRCEPMWTTSAWSGCSQPCGKDGIKTRILNCVYRGRPKQPAGNQCTIRRAPRIKTPCNRKICPSGVVPNPSPPVRVPCVNRFKWCHIVKRRGKCHQFQKSCCRSCKSS</sequence>
<feature type="region of interest" description="Disordered" evidence="5">
    <location>
        <begin position="509"/>
        <end position="532"/>
    </location>
</feature>
<keyword evidence="4" id="KW-0393">Immunoglobulin domain</keyword>
<accession>A0ABP0GUB0</accession>
<dbReference type="InterPro" id="IPR036383">
    <property type="entry name" value="TSP1_rpt_sf"/>
</dbReference>
<dbReference type="SMART" id="SM00408">
    <property type="entry name" value="IGc2"/>
    <property type="match status" value="4"/>
</dbReference>
<evidence type="ECO:0000256" key="6">
    <source>
        <dbReference type="SAM" id="Phobius"/>
    </source>
</evidence>
<feature type="domain" description="Ig-like" evidence="7">
    <location>
        <begin position="1098"/>
        <end position="1190"/>
    </location>
</feature>
<dbReference type="CDD" id="cd00096">
    <property type="entry name" value="Ig"/>
    <property type="match status" value="2"/>
</dbReference>
<keyword evidence="6" id="KW-0472">Membrane</keyword>
<evidence type="ECO:0000313" key="8">
    <source>
        <dbReference type="EMBL" id="CAK8694399.1"/>
    </source>
</evidence>
<dbReference type="Pfam" id="PF19030">
    <property type="entry name" value="TSP1_ADAMTS"/>
    <property type="match status" value="7"/>
</dbReference>
<evidence type="ECO:0000256" key="5">
    <source>
        <dbReference type="SAM" id="MobiDB-lite"/>
    </source>
</evidence>
<dbReference type="EMBL" id="CAWYQH010000141">
    <property type="protein sequence ID" value="CAK8694399.1"/>
    <property type="molecule type" value="Genomic_DNA"/>
</dbReference>
<evidence type="ECO:0000259" key="7">
    <source>
        <dbReference type="PROSITE" id="PS50835"/>
    </source>
</evidence>